<reference evidence="1 2" key="1">
    <citation type="journal article" date="2006" name="Science">
        <title>Genome of rice cluster I archaea -- the key methane producers in the rice rhizosphere.</title>
        <authorList>
            <person name="Erkel C."/>
            <person name="Kube M."/>
            <person name="Reinhardt R."/>
            <person name="Liesack W."/>
        </authorList>
    </citation>
    <scope>NUCLEOTIDE SEQUENCE [LARGE SCALE GENOMIC DNA]</scope>
    <source>
        <strain evidence="2">DSM 22066 / NBRC 105507 / MRE50</strain>
    </source>
</reference>
<keyword evidence="2" id="KW-1185">Reference proteome</keyword>
<dbReference type="STRING" id="351160.RCIX700"/>
<proteinExistence type="predicted"/>
<dbReference type="KEGG" id="rci:RCIX700"/>
<evidence type="ECO:0000313" key="2">
    <source>
        <dbReference type="Proteomes" id="UP000000663"/>
    </source>
</evidence>
<evidence type="ECO:0000313" key="1">
    <source>
        <dbReference type="EMBL" id="CAJ36090.1"/>
    </source>
</evidence>
<dbReference type="GeneID" id="5142861"/>
<accession>Q0W6A3</accession>
<dbReference type="AlphaFoldDB" id="Q0W6A3"/>
<name>Q0W6A3_METAR</name>
<gene>
    <name evidence="1" type="ORF">RCIX700</name>
</gene>
<organism evidence="1 2">
    <name type="scientific">Methanocella arvoryzae (strain DSM 22066 / NBRC 105507 / MRE50)</name>
    <dbReference type="NCBI Taxonomy" id="351160"/>
    <lineage>
        <taxon>Archaea</taxon>
        <taxon>Methanobacteriati</taxon>
        <taxon>Methanobacteriota</taxon>
        <taxon>Stenosarchaea group</taxon>
        <taxon>Methanomicrobia</taxon>
        <taxon>Methanocellales</taxon>
        <taxon>Methanocellaceae</taxon>
        <taxon>Methanocella</taxon>
    </lineage>
</organism>
<dbReference type="EMBL" id="AM114193">
    <property type="protein sequence ID" value="CAJ36090.1"/>
    <property type="molecule type" value="Genomic_DNA"/>
</dbReference>
<sequence length="330" mass="37425">MSHILYFYVDEADRPAKKGLFGPLKAGPGYEYVSADDLKSFLHRSGHFEEKAAAKDGFEADYYNKHTGTTMTFRLRRSTIHDVESRYSFPGFSYTGLSVSIEYFRPAYFIHEGSALIEEMCREFRMYVLDPQLSPLLKKCMAVTIVRSWEAGNDKAVRTALAGGAGGMPENAQVSPGRQARPYMPRDRMMAWWKYTYSKEELKKKVGESATVRVHVPEWKIIRPAGVRHQLFFAMTLAEGIGYIMPPCDVYLVKRNGFKEVGAVDARELMPRIREYLRPWSFSGMEFNVLTSSDARKIVGILRDVPLESIHKYEQIAPGSFIDVDAAAGP</sequence>
<dbReference type="Proteomes" id="UP000000663">
    <property type="component" value="Chromosome"/>
</dbReference>
<protein>
    <submittedName>
        <fullName evidence="1">Uncharacterized protein</fullName>
    </submittedName>
</protein>
<dbReference type="RefSeq" id="WP_012036419.1">
    <property type="nucleotide sequence ID" value="NC_009464.1"/>
</dbReference>